<accession>A0A9W6VET5</accession>
<keyword evidence="3" id="KW-1185">Reference proteome</keyword>
<dbReference type="Gene3D" id="3.30.70.3040">
    <property type="match status" value="1"/>
</dbReference>
<evidence type="ECO:0000313" key="3">
    <source>
        <dbReference type="Proteomes" id="UP001165136"/>
    </source>
</evidence>
<evidence type="ECO:0000259" key="1">
    <source>
        <dbReference type="Pfam" id="PF18075"/>
    </source>
</evidence>
<comment type="caution">
    <text evidence="2">The sequence shown here is derived from an EMBL/GenBank/DDBJ whole genome shotgun (WGS) entry which is preliminary data.</text>
</comment>
<organism evidence="2 3">
    <name type="scientific">Amycolatopsis taiwanensis</name>
    <dbReference type="NCBI Taxonomy" id="342230"/>
    <lineage>
        <taxon>Bacteria</taxon>
        <taxon>Bacillati</taxon>
        <taxon>Actinomycetota</taxon>
        <taxon>Actinomycetes</taxon>
        <taxon>Pseudonocardiales</taxon>
        <taxon>Pseudonocardiaceae</taxon>
        <taxon>Amycolatopsis</taxon>
    </lineage>
</organism>
<dbReference type="Proteomes" id="UP001165136">
    <property type="component" value="Unassembled WGS sequence"/>
</dbReference>
<dbReference type="AlphaFoldDB" id="A0A9W6VET5"/>
<gene>
    <name evidence="2" type="ORF">Atai01_07680</name>
</gene>
<dbReference type="EMBL" id="BSTI01000001">
    <property type="protein sequence ID" value="GLY64149.1"/>
    <property type="molecule type" value="Genomic_DNA"/>
</dbReference>
<proteinExistence type="predicted"/>
<name>A0A9W6VET5_9PSEU</name>
<protein>
    <recommendedName>
        <fullName evidence="1">FtsX extracellular domain-containing protein</fullName>
    </recommendedName>
</protein>
<dbReference type="Pfam" id="PF18075">
    <property type="entry name" value="FtsX_ECD"/>
    <property type="match status" value="1"/>
</dbReference>
<evidence type="ECO:0000313" key="2">
    <source>
        <dbReference type="EMBL" id="GLY64149.1"/>
    </source>
</evidence>
<feature type="domain" description="FtsX extracellular" evidence="1">
    <location>
        <begin position="3"/>
        <end position="87"/>
    </location>
</feature>
<reference evidence="2" key="1">
    <citation type="submission" date="2023-03" db="EMBL/GenBank/DDBJ databases">
        <title>Amycolatopsis taiwanensis NBRC 103393.</title>
        <authorList>
            <person name="Ichikawa N."/>
            <person name="Sato H."/>
            <person name="Tonouchi N."/>
        </authorList>
    </citation>
    <scope>NUCLEOTIDE SEQUENCE</scope>
    <source>
        <strain evidence="2">NBRC 103393</strain>
    </source>
</reference>
<sequence length="97" mass="10546">MLVVSLRDDVTTAQRQSVEAKLRTLPGVRAIAFESRDAAYQRLRKELPDWDGRPADVHASYQVALTDGRAADSVRGEVVGMPGVDSVTARPSPSPTR</sequence>
<dbReference type="InterPro" id="IPR040690">
    <property type="entry name" value="FtsX_ECD"/>
</dbReference>